<dbReference type="KEGG" id="pgu:PGUG_02416"/>
<keyword evidence="4" id="KW-1185">Reference proteome</keyword>
<dbReference type="FunCoup" id="A5DGL5">
    <property type="interactions" value="97"/>
</dbReference>
<dbReference type="OrthoDB" id="1290869at2759"/>
<dbReference type="InterPro" id="IPR052402">
    <property type="entry name" value="ADCK_kinase"/>
</dbReference>
<accession>A5DGL5</accession>
<proteinExistence type="inferred from homology"/>
<dbReference type="Proteomes" id="UP000001997">
    <property type="component" value="Unassembled WGS sequence"/>
</dbReference>
<dbReference type="InParanoid" id="A5DGL5"/>
<dbReference type="GO" id="GO:0055091">
    <property type="term" value="P:phospholipid homeostasis"/>
    <property type="evidence" value="ECO:0007669"/>
    <property type="project" value="EnsemblFungi"/>
</dbReference>
<evidence type="ECO:0000313" key="4">
    <source>
        <dbReference type="Proteomes" id="UP000001997"/>
    </source>
</evidence>
<dbReference type="InterPro" id="IPR044095">
    <property type="entry name" value="ADCK2_dom"/>
</dbReference>
<evidence type="ECO:0000256" key="1">
    <source>
        <dbReference type="ARBA" id="ARBA00009670"/>
    </source>
</evidence>
<dbReference type="EMBL" id="CH408157">
    <property type="protein sequence ID" value="EDK38318.2"/>
    <property type="molecule type" value="Genomic_DNA"/>
</dbReference>
<dbReference type="PANTHER" id="PTHR45890:SF1">
    <property type="entry name" value="AARF DOMAIN CONTAINING KINASE 2"/>
    <property type="match status" value="1"/>
</dbReference>
<feature type="domain" description="ABC1 atypical kinase-like" evidence="2">
    <location>
        <begin position="283"/>
        <end position="336"/>
    </location>
</feature>
<evidence type="ECO:0000259" key="2">
    <source>
        <dbReference type="Pfam" id="PF03109"/>
    </source>
</evidence>
<dbReference type="STRING" id="294746.A5DGL5"/>
<dbReference type="eggNOG" id="KOG1236">
    <property type="taxonomic scope" value="Eukaryota"/>
</dbReference>
<feature type="domain" description="ABC1 atypical kinase-like" evidence="2">
    <location>
        <begin position="369"/>
        <end position="617"/>
    </location>
</feature>
<evidence type="ECO:0000313" key="3">
    <source>
        <dbReference type="EMBL" id="EDK38318.2"/>
    </source>
</evidence>
<protein>
    <recommendedName>
        <fullName evidence="2">ABC1 atypical kinase-like domain-containing protein</fullName>
    </recommendedName>
</protein>
<dbReference type="AlphaFoldDB" id="A5DGL5"/>
<dbReference type="GO" id="GO:0007005">
    <property type="term" value="P:mitochondrion organization"/>
    <property type="evidence" value="ECO:0007669"/>
    <property type="project" value="EnsemblFungi"/>
</dbReference>
<dbReference type="SUPFAM" id="SSF56112">
    <property type="entry name" value="Protein kinase-like (PK-like)"/>
    <property type="match status" value="1"/>
</dbReference>
<dbReference type="InterPro" id="IPR004147">
    <property type="entry name" value="ABC1_dom"/>
</dbReference>
<dbReference type="GeneID" id="5126720"/>
<dbReference type="GO" id="GO:0044289">
    <property type="term" value="C:mitochondrial inner-outer membrane contact site"/>
    <property type="evidence" value="ECO:0007669"/>
    <property type="project" value="EnsemblFungi"/>
</dbReference>
<name>A5DGL5_PICGU</name>
<organism evidence="3 4">
    <name type="scientific">Meyerozyma guilliermondii (strain ATCC 6260 / CBS 566 / DSM 6381 / JCM 1539 / NBRC 10279 / NRRL Y-324)</name>
    <name type="common">Yeast</name>
    <name type="synonym">Candida guilliermondii</name>
    <dbReference type="NCBI Taxonomy" id="294746"/>
    <lineage>
        <taxon>Eukaryota</taxon>
        <taxon>Fungi</taxon>
        <taxon>Dikarya</taxon>
        <taxon>Ascomycota</taxon>
        <taxon>Saccharomycotina</taxon>
        <taxon>Pichiomycetes</taxon>
        <taxon>Debaryomycetaceae</taxon>
        <taxon>Meyerozyma</taxon>
    </lineage>
</organism>
<dbReference type="InterPro" id="IPR011009">
    <property type="entry name" value="Kinase-like_dom_sf"/>
</dbReference>
<dbReference type="GO" id="GO:0005743">
    <property type="term" value="C:mitochondrial inner membrane"/>
    <property type="evidence" value="ECO:0007669"/>
    <property type="project" value="EnsemblFungi"/>
</dbReference>
<gene>
    <name evidence="3" type="ORF">PGUG_02416</name>
</gene>
<dbReference type="RefSeq" id="XP_001484687.2">
    <property type="nucleotide sequence ID" value="XM_001484637.1"/>
</dbReference>
<sequence length="725" mass="83418">MLFSSRIPHTRVNSHEIKFHYLPKPYGCDLRQIQFAPQFQFIIAPVDVMNKGIYRSLVLPGRWSVSRSTFSAPSRSHILAGVFQLRHYSYQKQHNYEHSWSNPKKSHWFIPLGVIGASLTTGYSVIDNETIKVATDTSIHGLTPDENADTFESGLFQASQNEEKEQFDAYRRERTTNRNIFARALYSLGFFLHDYIWDPLVTVGRFVELSAIFLPVLLASPICWFGRKDKQTGGHIRSGAIIWFRYLRWSAERAGASFIKLGQWAASRTDIFPKEMCDELQDLHSNAKAHSFHKTKKIVSKSFGGMPFEDIFDEFEEKPLGVGAIAQVYIAKLSSKALEAARKEGDMEINLGRSNQTGQLLDRILVTEHEDPLTSNQYVAIKVLHPQVEVKILRDLKIMRFFANAINIIPTMEWLSLPDEVEQFSILMRLQLDLRIEALNLAKFRANFHKRLDIHFPKPYINFSTRDVLVEEFVHAVPMSKLLSLDQNFGKNLSKEVSDKGLDAFLKMLILDNFVHADLHPGNMMVRFYKNELFKHEKEYKIVKSSNEQETNRITNELLKLGNDNDAWCKKLEQLYDDGYHAEICFLDVGLITELNHRDRVNFIDLFKALSEFDGYKAGELMAERSRTPETVINKEIFALKVEKLVDRMKKRTFTLGNVSIGDLLDQVLGMVRTHHVRMEGDFITVIVAILLLEGIGRQLDPELDLFARFVYALMFGFPTANSIY</sequence>
<dbReference type="PANTHER" id="PTHR45890">
    <property type="entry name" value="AARF DOMAIN CONTAINING KINASE 2 (PREDICTED)"/>
    <property type="match status" value="1"/>
</dbReference>
<dbReference type="Pfam" id="PF03109">
    <property type="entry name" value="ABC1"/>
    <property type="match status" value="2"/>
</dbReference>
<dbReference type="OMA" id="SMVRTHH"/>
<comment type="similarity">
    <text evidence="1">Belongs to the protein kinase superfamily. ADCK protein kinase family.</text>
</comment>
<reference evidence="3 4" key="1">
    <citation type="journal article" date="2009" name="Nature">
        <title>Evolution of pathogenicity and sexual reproduction in eight Candida genomes.</title>
        <authorList>
            <person name="Butler G."/>
            <person name="Rasmussen M.D."/>
            <person name="Lin M.F."/>
            <person name="Santos M.A."/>
            <person name="Sakthikumar S."/>
            <person name="Munro C.A."/>
            <person name="Rheinbay E."/>
            <person name="Grabherr M."/>
            <person name="Forche A."/>
            <person name="Reedy J.L."/>
            <person name="Agrafioti I."/>
            <person name="Arnaud M.B."/>
            <person name="Bates S."/>
            <person name="Brown A.J."/>
            <person name="Brunke S."/>
            <person name="Costanzo M.C."/>
            <person name="Fitzpatrick D.A."/>
            <person name="de Groot P.W."/>
            <person name="Harris D."/>
            <person name="Hoyer L.L."/>
            <person name="Hube B."/>
            <person name="Klis F.M."/>
            <person name="Kodira C."/>
            <person name="Lennard N."/>
            <person name="Logue M.E."/>
            <person name="Martin R."/>
            <person name="Neiman A.M."/>
            <person name="Nikolaou E."/>
            <person name="Quail M.A."/>
            <person name="Quinn J."/>
            <person name="Santos M.C."/>
            <person name="Schmitzberger F.F."/>
            <person name="Sherlock G."/>
            <person name="Shah P."/>
            <person name="Silverstein K.A."/>
            <person name="Skrzypek M.S."/>
            <person name="Soll D."/>
            <person name="Staggs R."/>
            <person name="Stansfield I."/>
            <person name="Stumpf M.P."/>
            <person name="Sudbery P.E."/>
            <person name="Srikantha T."/>
            <person name="Zeng Q."/>
            <person name="Berman J."/>
            <person name="Berriman M."/>
            <person name="Heitman J."/>
            <person name="Gow N.A."/>
            <person name="Lorenz M.C."/>
            <person name="Birren B.W."/>
            <person name="Kellis M."/>
            <person name="Cuomo C.A."/>
        </authorList>
    </citation>
    <scope>NUCLEOTIDE SEQUENCE [LARGE SCALE GENOMIC DNA]</scope>
    <source>
        <strain evidence="4">ATCC 6260 / CBS 566 / DSM 6381 / JCM 1539 / NBRC 10279 / NRRL Y-324</strain>
    </source>
</reference>
<dbReference type="HOGENOM" id="CLU_006533_6_0_1"/>
<dbReference type="VEuPathDB" id="FungiDB:PGUG_02416"/>
<dbReference type="CDD" id="cd13971">
    <property type="entry name" value="ADCK2-like"/>
    <property type="match status" value="1"/>
</dbReference>